<name>A0A1V8SXP1_9PEZI</name>
<feature type="transmembrane region" description="Helical" evidence="7">
    <location>
        <begin position="316"/>
        <end position="341"/>
    </location>
</feature>
<evidence type="ECO:0000256" key="3">
    <source>
        <dbReference type="ARBA" id="ARBA00022692"/>
    </source>
</evidence>
<dbReference type="InParanoid" id="A0A1V8SXP1"/>
<dbReference type="PANTHER" id="PTHR43791">
    <property type="entry name" value="PERMEASE-RELATED"/>
    <property type="match status" value="1"/>
</dbReference>
<dbReference type="InterPro" id="IPR020846">
    <property type="entry name" value="MFS_dom"/>
</dbReference>
<comment type="caution">
    <text evidence="9">The sequence shown here is derived from an EMBL/GenBank/DDBJ whole genome shotgun (WGS) entry which is preliminary data.</text>
</comment>
<dbReference type="PROSITE" id="PS50850">
    <property type="entry name" value="MFS"/>
    <property type="match status" value="1"/>
</dbReference>
<dbReference type="InterPro" id="IPR011701">
    <property type="entry name" value="MFS"/>
</dbReference>
<dbReference type="OrthoDB" id="2962993at2759"/>
<evidence type="ECO:0000256" key="4">
    <source>
        <dbReference type="ARBA" id="ARBA00022989"/>
    </source>
</evidence>
<keyword evidence="5 7" id="KW-0472">Membrane</keyword>
<dbReference type="GO" id="GO:0022857">
    <property type="term" value="F:transmembrane transporter activity"/>
    <property type="evidence" value="ECO:0007669"/>
    <property type="project" value="InterPro"/>
</dbReference>
<feature type="transmembrane region" description="Helical" evidence="7">
    <location>
        <begin position="353"/>
        <end position="373"/>
    </location>
</feature>
<feature type="transmembrane region" description="Helical" evidence="7">
    <location>
        <begin position="170"/>
        <end position="193"/>
    </location>
</feature>
<evidence type="ECO:0000256" key="5">
    <source>
        <dbReference type="ARBA" id="ARBA00023136"/>
    </source>
</evidence>
<evidence type="ECO:0000313" key="9">
    <source>
        <dbReference type="EMBL" id="OQO03925.1"/>
    </source>
</evidence>
<gene>
    <name evidence="9" type="ORF">B0A48_10567</name>
</gene>
<keyword evidence="4 7" id="KW-1133">Transmembrane helix</keyword>
<feature type="region of interest" description="Disordered" evidence="6">
    <location>
        <begin position="530"/>
        <end position="551"/>
    </location>
</feature>
<evidence type="ECO:0000256" key="7">
    <source>
        <dbReference type="SAM" id="Phobius"/>
    </source>
</evidence>
<reference evidence="10" key="1">
    <citation type="submission" date="2017-03" db="EMBL/GenBank/DDBJ databases">
        <title>Genomes of endolithic fungi from Antarctica.</title>
        <authorList>
            <person name="Coleine C."/>
            <person name="Masonjones S."/>
            <person name="Stajich J.E."/>
        </authorList>
    </citation>
    <scope>NUCLEOTIDE SEQUENCE [LARGE SCALE GENOMIC DNA]</scope>
    <source>
        <strain evidence="10">CCFEE 5527</strain>
    </source>
</reference>
<dbReference type="Pfam" id="PF07690">
    <property type="entry name" value="MFS_1"/>
    <property type="match status" value="1"/>
</dbReference>
<sequence length="551" mass="61839">MDIKQDPLHSSDANSDETPHEKSTTLHIDDIPAFRNGSVSKAEKMKAVDELIARPDVTLESFAHLDIKKILRKIDLRLIPMLTLLYLLSFLDRGNIGNAKIEGLAEDLNLTGAQYNWCLTAFFFTYCAFEVPSNMLLKKLRPSIWLPSIMVAWGIVMTLMGIVQNYHGLLIARIFLGVAEAGLFPGVVYYNTMWYCRYEVQVRQAIFFSAASVAGAFSGLLAYGISFMDGVGGLEGWRWIFILEGMVTVLVAIAAFFTLYDFPETASFLTPEERAFVAYRLRYDGQDSGTDSSMRVAQNERRDWKFVKAAFLDWQIWLNIVVYWGYVCPLYGISLFLPTIIRELGYKSTTAQLLTVPIYVTASVITVLVAWIADKKRHRSSFIVVGLFFQLIGFVMCISTNSAAVTYAGIFIAACAIYQCQPSNVTWLSNNLAGSYKRAVGMGLQISVGNLAGAYASNFYRSTDSPRYRLGHGLEIGFVCCGIIAALIQIFSYKRINAKRAAQIERKEHNGYTPEELSDLGDKAMTFKRSGRLKTDRTSTPDIRRRKADYI</sequence>
<dbReference type="GO" id="GO:0016020">
    <property type="term" value="C:membrane"/>
    <property type="evidence" value="ECO:0007669"/>
    <property type="project" value="UniProtKB-SubCell"/>
</dbReference>
<proteinExistence type="predicted"/>
<feature type="region of interest" description="Disordered" evidence="6">
    <location>
        <begin position="1"/>
        <end position="23"/>
    </location>
</feature>
<organism evidence="9 10">
    <name type="scientific">Cryoendolithus antarcticus</name>
    <dbReference type="NCBI Taxonomy" id="1507870"/>
    <lineage>
        <taxon>Eukaryota</taxon>
        <taxon>Fungi</taxon>
        <taxon>Dikarya</taxon>
        <taxon>Ascomycota</taxon>
        <taxon>Pezizomycotina</taxon>
        <taxon>Dothideomycetes</taxon>
        <taxon>Dothideomycetidae</taxon>
        <taxon>Cladosporiales</taxon>
        <taxon>Cladosporiaceae</taxon>
        <taxon>Cryoendolithus</taxon>
    </lineage>
</organism>
<dbReference type="PANTHER" id="PTHR43791:SF18">
    <property type="entry name" value="NICOTINIC ACID TRANSPORTER TNA1, PUTATIVE (AFU_ORTHOLOGUE AFUA_3G03820)-RELATED"/>
    <property type="match status" value="1"/>
</dbReference>
<dbReference type="STRING" id="1507870.A0A1V8SXP1"/>
<feature type="transmembrane region" description="Helical" evidence="7">
    <location>
        <begin position="144"/>
        <end position="164"/>
    </location>
</feature>
<feature type="transmembrane region" description="Helical" evidence="7">
    <location>
        <begin position="476"/>
        <end position="493"/>
    </location>
</feature>
<accession>A0A1V8SXP1</accession>
<dbReference type="FunCoup" id="A0A1V8SXP1">
    <property type="interactions" value="268"/>
</dbReference>
<evidence type="ECO:0000259" key="8">
    <source>
        <dbReference type="PROSITE" id="PS50850"/>
    </source>
</evidence>
<dbReference type="Gene3D" id="1.20.1250.20">
    <property type="entry name" value="MFS general substrate transporter like domains"/>
    <property type="match status" value="2"/>
</dbReference>
<keyword evidence="2" id="KW-0813">Transport</keyword>
<protein>
    <recommendedName>
        <fullName evidence="8">Major facilitator superfamily (MFS) profile domain-containing protein</fullName>
    </recommendedName>
</protein>
<feature type="transmembrane region" description="Helical" evidence="7">
    <location>
        <begin position="237"/>
        <end position="260"/>
    </location>
</feature>
<feature type="domain" description="Major facilitator superfamily (MFS) profile" evidence="8">
    <location>
        <begin position="78"/>
        <end position="500"/>
    </location>
</feature>
<keyword evidence="3 7" id="KW-0812">Transmembrane</keyword>
<keyword evidence="10" id="KW-1185">Reference proteome</keyword>
<feature type="compositionally biased region" description="Basic and acidic residues" evidence="6">
    <location>
        <begin position="533"/>
        <end position="551"/>
    </location>
</feature>
<dbReference type="AlphaFoldDB" id="A0A1V8SXP1"/>
<feature type="transmembrane region" description="Helical" evidence="7">
    <location>
        <begin position="205"/>
        <end position="225"/>
    </location>
</feature>
<dbReference type="FunFam" id="1.20.1250.20:FF:000034">
    <property type="entry name" value="MFS general substrate transporter"/>
    <property type="match status" value="1"/>
</dbReference>
<evidence type="ECO:0000256" key="1">
    <source>
        <dbReference type="ARBA" id="ARBA00004141"/>
    </source>
</evidence>
<evidence type="ECO:0000256" key="2">
    <source>
        <dbReference type="ARBA" id="ARBA00022448"/>
    </source>
</evidence>
<dbReference type="InterPro" id="IPR036259">
    <property type="entry name" value="MFS_trans_sf"/>
</dbReference>
<comment type="subcellular location">
    <subcellularLocation>
        <location evidence="1">Membrane</location>
        <topology evidence="1">Multi-pass membrane protein</topology>
    </subcellularLocation>
</comment>
<dbReference type="SUPFAM" id="SSF103473">
    <property type="entry name" value="MFS general substrate transporter"/>
    <property type="match status" value="1"/>
</dbReference>
<dbReference type="FunFam" id="1.20.1250.20:FF:000068">
    <property type="entry name" value="MFS general substrate transporter"/>
    <property type="match status" value="1"/>
</dbReference>
<evidence type="ECO:0000313" key="10">
    <source>
        <dbReference type="Proteomes" id="UP000192596"/>
    </source>
</evidence>
<evidence type="ECO:0000256" key="6">
    <source>
        <dbReference type="SAM" id="MobiDB-lite"/>
    </source>
</evidence>
<feature type="transmembrane region" description="Helical" evidence="7">
    <location>
        <begin position="380"/>
        <end position="401"/>
    </location>
</feature>
<dbReference type="EMBL" id="NAJO01000023">
    <property type="protein sequence ID" value="OQO03925.1"/>
    <property type="molecule type" value="Genomic_DNA"/>
</dbReference>
<dbReference type="Proteomes" id="UP000192596">
    <property type="component" value="Unassembled WGS sequence"/>
</dbReference>